<dbReference type="RefSeq" id="WP_109462304.1">
    <property type="nucleotide sequence ID" value="NZ_QFBC01000030.1"/>
</dbReference>
<dbReference type="InterPro" id="IPR058163">
    <property type="entry name" value="LysR-type_TF_proteobact-type"/>
</dbReference>
<dbReference type="Gene3D" id="1.10.10.10">
    <property type="entry name" value="Winged helix-like DNA-binding domain superfamily/Winged helix DNA-binding domain"/>
    <property type="match status" value="1"/>
</dbReference>
<evidence type="ECO:0000256" key="4">
    <source>
        <dbReference type="ARBA" id="ARBA00023163"/>
    </source>
</evidence>
<evidence type="ECO:0000313" key="6">
    <source>
        <dbReference type="EMBL" id="PWE52225.1"/>
    </source>
</evidence>
<keyword evidence="2" id="KW-0805">Transcription regulation</keyword>
<dbReference type="AlphaFoldDB" id="A0A2U2DFX3"/>
<dbReference type="Pfam" id="PF03466">
    <property type="entry name" value="LysR_substrate"/>
    <property type="match status" value="1"/>
</dbReference>
<proteinExistence type="inferred from homology"/>
<dbReference type="InterPro" id="IPR036390">
    <property type="entry name" value="WH_DNA-bd_sf"/>
</dbReference>
<reference evidence="6 7" key="1">
    <citation type="submission" date="2018-05" db="EMBL/GenBank/DDBJ databases">
        <title>The draft genome of strain NS-104.</title>
        <authorList>
            <person name="Hang P."/>
            <person name="Jiang J."/>
        </authorList>
    </citation>
    <scope>NUCLEOTIDE SEQUENCE [LARGE SCALE GENOMIC DNA]</scope>
    <source>
        <strain evidence="6 7">NS-104</strain>
    </source>
</reference>
<dbReference type="Gene3D" id="3.40.190.290">
    <property type="match status" value="1"/>
</dbReference>
<dbReference type="PROSITE" id="PS50931">
    <property type="entry name" value="HTH_LYSR"/>
    <property type="match status" value="1"/>
</dbReference>
<dbReference type="GO" id="GO:0003677">
    <property type="term" value="F:DNA binding"/>
    <property type="evidence" value="ECO:0007669"/>
    <property type="project" value="UniProtKB-KW"/>
</dbReference>
<dbReference type="SUPFAM" id="SSF46785">
    <property type="entry name" value="Winged helix' DNA-binding domain"/>
    <property type="match status" value="1"/>
</dbReference>
<name>A0A2U2DFX3_9HYPH</name>
<keyword evidence="7" id="KW-1185">Reference proteome</keyword>
<dbReference type="FunFam" id="1.10.10.10:FF:000001">
    <property type="entry name" value="LysR family transcriptional regulator"/>
    <property type="match status" value="1"/>
</dbReference>
<comment type="similarity">
    <text evidence="1">Belongs to the LysR transcriptional regulatory family.</text>
</comment>
<evidence type="ECO:0000256" key="1">
    <source>
        <dbReference type="ARBA" id="ARBA00009437"/>
    </source>
</evidence>
<dbReference type="PANTHER" id="PTHR30537">
    <property type="entry name" value="HTH-TYPE TRANSCRIPTIONAL REGULATOR"/>
    <property type="match status" value="1"/>
</dbReference>
<dbReference type="SUPFAM" id="SSF53850">
    <property type="entry name" value="Periplasmic binding protein-like II"/>
    <property type="match status" value="1"/>
</dbReference>
<dbReference type="EMBL" id="QFBC01000030">
    <property type="protein sequence ID" value="PWE52225.1"/>
    <property type="molecule type" value="Genomic_DNA"/>
</dbReference>
<dbReference type="InterPro" id="IPR005119">
    <property type="entry name" value="LysR_subst-bd"/>
</dbReference>
<protein>
    <recommendedName>
        <fullName evidence="5">HTH lysR-type domain-containing protein</fullName>
    </recommendedName>
</protein>
<accession>A0A2U2DFX3</accession>
<keyword evidence="4" id="KW-0804">Transcription</keyword>
<dbReference type="OrthoDB" id="9786526at2"/>
<gene>
    <name evidence="6" type="ORF">DEM27_32110</name>
</gene>
<dbReference type="Pfam" id="PF00126">
    <property type="entry name" value="HTH_1"/>
    <property type="match status" value="1"/>
</dbReference>
<dbReference type="Proteomes" id="UP000245252">
    <property type="component" value="Unassembled WGS sequence"/>
</dbReference>
<evidence type="ECO:0000259" key="5">
    <source>
        <dbReference type="PROSITE" id="PS50931"/>
    </source>
</evidence>
<feature type="domain" description="HTH lysR-type" evidence="5">
    <location>
        <begin position="1"/>
        <end position="59"/>
    </location>
</feature>
<sequence>MDMIEAMKVVVAVAKNNSFSAASREVRLSAASVSRIVADLELDLGVRLFNRTTRRIKLTDAGMEFVRKSISLLDELEMMRNAVRERHETPRGHLHVSCVTAFGNECLAPAIPEFVKRFPQLNVSIDLGNRLVDLIGEHFDVAIRVGPLNDTSLIAQRVSTQRIVFVATPQFCTRYGFPKTLDEIRACPSVTQVSGEWGRVHSFSHQGNVIDFEVPQHITMTSARAVRNACLMGAGYSLLNDFMVAQDITDNRLVQLLPDYEPVEQPIFAFYAHKPHIPRKIRVFVDYLAEVFRGKAPETP</sequence>
<dbReference type="InterPro" id="IPR036388">
    <property type="entry name" value="WH-like_DNA-bd_sf"/>
</dbReference>
<keyword evidence="3" id="KW-0238">DNA-binding</keyword>
<dbReference type="PANTHER" id="PTHR30537:SF5">
    <property type="entry name" value="HTH-TYPE TRANSCRIPTIONAL ACTIVATOR TTDR-RELATED"/>
    <property type="match status" value="1"/>
</dbReference>
<comment type="caution">
    <text evidence="6">The sequence shown here is derived from an EMBL/GenBank/DDBJ whole genome shotgun (WGS) entry which is preliminary data.</text>
</comment>
<dbReference type="CDD" id="cd08422">
    <property type="entry name" value="PBP2_CrgA_like"/>
    <property type="match status" value="1"/>
</dbReference>
<dbReference type="InterPro" id="IPR000847">
    <property type="entry name" value="LysR_HTH_N"/>
</dbReference>
<dbReference type="GO" id="GO:0003700">
    <property type="term" value="F:DNA-binding transcription factor activity"/>
    <property type="evidence" value="ECO:0007669"/>
    <property type="project" value="InterPro"/>
</dbReference>
<evidence type="ECO:0000313" key="7">
    <source>
        <dbReference type="Proteomes" id="UP000245252"/>
    </source>
</evidence>
<evidence type="ECO:0000256" key="3">
    <source>
        <dbReference type="ARBA" id="ARBA00023125"/>
    </source>
</evidence>
<organism evidence="6 7">
    <name type="scientific">Metarhizobium album</name>
    <dbReference type="NCBI Taxonomy" id="2182425"/>
    <lineage>
        <taxon>Bacteria</taxon>
        <taxon>Pseudomonadati</taxon>
        <taxon>Pseudomonadota</taxon>
        <taxon>Alphaproteobacteria</taxon>
        <taxon>Hyphomicrobiales</taxon>
        <taxon>Rhizobiaceae</taxon>
        <taxon>Metarhizobium</taxon>
    </lineage>
</organism>
<evidence type="ECO:0000256" key="2">
    <source>
        <dbReference type="ARBA" id="ARBA00023015"/>
    </source>
</evidence>